<name>A0A0D7B5B6_9AGAR</name>
<dbReference type="InterPro" id="IPR036573">
    <property type="entry name" value="CBM_sf_5/12"/>
</dbReference>
<dbReference type="GO" id="GO:0005576">
    <property type="term" value="C:extracellular region"/>
    <property type="evidence" value="ECO:0007669"/>
    <property type="project" value="InterPro"/>
</dbReference>
<dbReference type="Proteomes" id="UP000054007">
    <property type="component" value="Unassembled WGS sequence"/>
</dbReference>
<dbReference type="Pfam" id="PF11901">
    <property type="entry name" value="DM9"/>
    <property type="match status" value="1"/>
</dbReference>
<dbReference type="GO" id="GO:0004553">
    <property type="term" value="F:hydrolase activity, hydrolyzing O-glycosyl compounds"/>
    <property type="evidence" value="ECO:0007669"/>
    <property type="project" value="InterPro"/>
</dbReference>
<reference evidence="4 5" key="1">
    <citation type="journal article" date="2015" name="Fungal Genet. Biol.">
        <title>Evolution of novel wood decay mechanisms in Agaricales revealed by the genome sequences of Fistulina hepatica and Cylindrobasidium torrendii.</title>
        <authorList>
            <person name="Floudas D."/>
            <person name="Held B.W."/>
            <person name="Riley R."/>
            <person name="Nagy L.G."/>
            <person name="Koehler G."/>
            <person name="Ransdell A.S."/>
            <person name="Younus H."/>
            <person name="Chow J."/>
            <person name="Chiniquy J."/>
            <person name="Lipzen A."/>
            <person name="Tritt A."/>
            <person name="Sun H."/>
            <person name="Haridas S."/>
            <person name="LaButti K."/>
            <person name="Ohm R.A."/>
            <person name="Kues U."/>
            <person name="Blanchette R.A."/>
            <person name="Grigoriev I.V."/>
            <person name="Minto R.E."/>
            <person name="Hibbett D.S."/>
        </authorList>
    </citation>
    <scope>NUCLEOTIDE SEQUENCE [LARGE SCALE GENOMIC DNA]</scope>
    <source>
        <strain evidence="4 5">FP15055 ss-10</strain>
    </source>
</reference>
<evidence type="ECO:0000259" key="3">
    <source>
        <dbReference type="Pfam" id="PF02839"/>
    </source>
</evidence>
<dbReference type="STRING" id="1314674.A0A0D7B5B6"/>
<dbReference type="InterPro" id="IPR006616">
    <property type="entry name" value="DM9_repeat"/>
</dbReference>
<dbReference type="GO" id="GO:0030246">
    <property type="term" value="F:carbohydrate binding"/>
    <property type="evidence" value="ECO:0007669"/>
    <property type="project" value="InterPro"/>
</dbReference>
<dbReference type="SMART" id="SM00696">
    <property type="entry name" value="DM9"/>
    <property type="match status" value="1"/>
</dbReference>
<feature type="compositionally biased region" description="Basic and acidic residues" evidence="2">
    <location>
        <begin position="84"/>
        <end position="99"/>
    </location>
</feature>
<dbReference type="OrthoDB" id="2142040at2759"/>
<sequence>MTNHWQPGTQYGYGDVVSYQGHNYKIIQPHLAQGDWAPSNTPALWGRQDDGDYGNQQQGSYQQGGYQQPQQGYQQPPQYNNNEKPSDRPTEEERKKNWYDLDDDRKKQLEIGGGILAGLGALGVGVAAYKHHEKSKEEEKALNWSLSNWAQDAENRRRDYHQRGPTGPATWILNSGKDMPRDAIRVMRSGDADIYICRAFYEGGIQIGKASSVFKKGGVIGFAHDEIHLDTYEILVGDMRGLKWVNTSGNLNLASLNARPVEGGREADGKPLYVAKAPYNNGEHPGKAREGLDGMLTVLIYWGNAKSSQQVA</sequence>
<dbReference type="Gene3D" id="2.10.10.20">
    <property type="entry name" value="Carbohydrate-binding module superfamily 5/12"/>
    <property type="match status" value="1"/>
</dbReference>
<dbReference type="PANTHER" id="PTHR31649">
    <property type="entry name" value="AGAP009604-PA"/>
    <property type="match status" value="1"/>
</dbReference>
<evidence type="ECO:0000256" key="1">
    <source>
        <dbReference type="ARBA" id="ARBA00022801"/>
    </source>
</evidence>
<dbReference type="GO" id="GO:0005975">
    <property type="term" value="P:carbohydrate metabolic process"/>
    <property type="evidence" value="ECO:0007669"/>
    <property type="project" value="InterPro"/>
</dbReference>
<evidence type="ECO:0000256" key="2">
    <source>
        <dbReference type="SAM" id="MobiDB-lite"/>
    </source>
</evidence>
<feature type="region of interest" description="Disordered" evidence="2">
    <location>
        <begin position="38"/>
        <end position="99"/>
    </location>
</feature>
<accession>A0A0D7B5B6</accession>
<keyword evidence="5" id="KW-1185">Reference proteome</keyword>
<feature type="compositionally biased region" description="Low complexity" evidence="2">
    <location>
        <begin position="53"/>
        <end position="81"/>
    </location>
</feature>
<dbReference type="Pfam" id="PF02839">
    <property type="entry name" value="CBM_5_12"/>
    <property type="match status" value="1"/>
</dbReference>
<dbReference type="SUPFAM" id="SSF51055">
    <property type="entry name" value="Carbohydrate binding domain"/>
    <property type="match status" value="1"/>
</dbReference>
<dbReference type="EMBL" id="KN880581">
    <property type="protein sequence ID" value="KIY65687.1"/>
    <property type="molecule type" value="Genomic_DNA"/>
</dbReference>
<dbReference type="InterPro" id="IPR003610">
    <property type="entry name" value="CBM5/12"/>
</dbReference>
<feature type="domain" description="Chitin-binding type-3" evidence="3">
    <location>
        <begin position="5"/>
        <end position="45"/>
    </location>
</feature>
<gene>
    <name evidence="4" type="ORF">CYLTODRAFT_356448</name>
</gene>
<dbReference type="AlphaFoldDB" id="A0A0D7B5B6"/>
<dbReference type="CDD" id="cd12214">
    <property type="entry name" value="ChiA1_BD"/>
    <property type="match status" value="1"/>
</dbReference>
<organism evidence="4 5">
    <name type="scientific">Cylindrobasidium torrendii FP15055 ss-10</name>
    <dbReference type="NCBI Taxonomy" id="1314674"/>
    <lineage>
        <taxon>Eukaryota</taxon>
        <taxon>Fungi</taxon>
        <taxon>Dikarya</taxon>
        <taxon>Basidiomycota</taxon>
        <taxon>Agaricomycotina</taxon>
        <taxon>Agaricomycetes</taxon>
        <taxon>Agaricomycetidae</taxon>
        <taxon>Agaricales</taxon>
        <taxon>Marasmiineae</taxon>
        <taxon>Physalacriaceae</taxon>
        <taxon>Cylindrobasidium</taxon>
    </lineage>
</organism>
<evidence type="ECO:0000313" key="5">
    <source>
        <dbReference type="Proteomes" id="UP000054007"/>
    </source>
</evidence>
<dbReference type="PANTHER" id="PTHR31649:SF1">
    <property type="entry name" value="FARNESOIC ACID O-METHYL TRANSFERASE DOMAIN-CONTAINING PROTEIN"/>
    <property type="match status" value="1"/>
</dbReference>
<evidence type="ECO:0000313" key="4">
    <source>
        <dbReference type="EMBL" id="KIY65687.1"/>
    </source>
</evidence>
<keyword evidence="1" id="KW-0378">Hydrolase</keyword>
<proteinExistence type="predicted"/>
<protein>
    <submittedName>
        <fullName evidence="4">Carbohydrate-binding module family 12 protein</fullName>
    </submittedName>
</protein>